<dbReference type="AlphaFoldDB" id="A0A0F4LFP7"/>
<dbReference type="PANTHER" id="PTHR30012">
    <property type="entry name" value="GENERAL SECRETION PATHWAY PROTEIN"/>
    <property type="match status" value="1"/>
</dbReference>
<dbReference type="GO" id="GO:0005886">
    <property type="term" value="C:plasma membrane"/>
    <property type="evidence" value="ECO:0007669"/>
    <property type="project" value="UniProtKB-SubCell"/>
</dbReference>
<evidence type="ECO:0000256" key="3">
    <source>
        <dbReference type="ARBA" id="ARBA00022475"/>
    </source>
</evidence>
<keyword evidence="6 7" id="KW-0472">Membrane</keyword>
<comment type="caution">
    <text evidence="9">The sequence shown here is derived from an EMBL/GenBank/DDBJ whole genome shotgun (WGS) entry which is preliminary data.</text>
</comment>
<dbReference type="PANTHER" id="PTHR30012:SF0">
    <property type="entry name" value="TYPE II SECRETION SYSTEM PROTEIN F-RELATED"/>
    <property type="match status" value="1"/>
</dbReference>
<evidence type="ECO:0000313" key="10">
    <source>
        <dbReference type="Proteomes" id="UP000033533"/>
    </source>
</evidence>
<sequence length="334" mass="38323">MNRSLNNFRQDKLTNKERIEFLEYLQNSLSNGFSLNTSLEMMPIIWPKRKNLFNRLSKSVQSGKKLSFEMLNLGFSKTIATQIELSMVQGNLIECLAQIATLTRLKHEQIKKLKSEMTYPFILVLMMIFLLLFMQTFISNQFAESGEHTGDCLLLLLLILSLGLVYFMSRILLLLRKQDYHSLSRLSHFPVVGPLIKIYVKYILIYDTGLLLASGFSLQKICDYSAMQVKGSLQQYVGTKVGKQLAKGMSPEEIIKNEQFLPNEILLLLKTGSKREDLSKRFLLLGRSLFNDLAQKIEKLIVNVQPVCFILIGLCIIGLYLKLLLPMYAMMQEI</sequence>
<feature type="transmembrane region" description="Helical" evidence="7">
    <location>
        <begin position="119"/>
        <end position="138"/>
    </location>
</feature>
<protein>
    <submittedName>
        <fullName evidence="9">Competence protein</fullName>
    </submittedName>
</protein>
<gene>
    <name evidence="9" type="ORF">JF76_07080</name>
</gene>
<keyword evidence="4 7" id="KW-0812">Transmembrane</keyword>
<organism evidence="9 10">
    <name type="scientific">Lactobacillus kullabergensis</name>
    <dbReference type="NCBI Taxonomy" id="1218493"/>
    <lineage>
        <taxon>Bacteria</taxon>
        <taxon>Bacillati</taxon>
        <taxon>Bacillota</taxon>
        <taxon>Bacilli</taxon>
        <taxon>Lactobacillales</taxon>
        <taxon>Lactobacillaceae</taxon>
        <taxon>Lactobacillus</taxon>
    </lineage>
</organism>
<feature type="transmembrane region" description="Helical" evidence="7">
    <location>
        <begin position="153"/>
        <end position="175"/>
    </location>
</feature>
<evidence type="ECO:0000256" key="7">
    <source>
        <dbReference type="SAM" id="Phobius"/>
    </source>
</evidence>
<dbReference type="Gene3D" id="1.20.81.30">
    <property type="entry name" value="Type II secretion system (T2SS), domain F"/>
    <property type="match status" value="2"/>
</dbReference>
<dbReference type="STRING" id="1218493.JF76_07080"/>
<dbReference type="PATRIC" id="fig|1218493.3.peg.754"/>
<feature type="transmembrane region" description="Helical" evidence="7">
    <location>
        <begin position="300"/>
        <end position="321"/>
    </location>
</feature>
<dbReference type="EMBL" id="JXBY01000016">
    <property type="protein sequence ID" value="KJY56396.1"/>
    <property type="molecule type" value="Genomic_DNA"/>
</dbReference>
<keyword evidence="5 7" id="KW-1133">Transmembrane helix</keyword>
<comment type="subcellular location">
    <subcellularLocation>
        <location evidence="1">Cell membrane</location>
        <topology evidence="1">Multi-pass membrane protein</topology>
    </subcellularLocation>
</comment>
<dbReference type="Pfam" id="PF00482">
    <property type="entry name" value="T2SSF"/>
    <property type="match status" value="2"/>
</dbReference>
<evidence type="ECO:0000256" key="6">
    <source>
        <dbReference type="ARBA" id="ARBA00023136"/>
    </source>
</evidence>
<dbReference type="OrthoDB" id="2145980at2"/>
<dbReference type="InterPro" id="IPR042094">
    <property type="entry name" value="T2SS_GspF_sf"/>
</dbReference>
<dbReference type="InterPro" id="IPR003004">
    <property type="entry name" value="GspF/PilC"/>
</dbReference>
<evidence type="ECO:0000256" key="1">
    <source>
        <dbReference type="ARBA" id="ARBA00004651"/>
    </source>
</evidence>
<evidence type="ECO:0000256" key="4">
    <source>
        <dbReference type="ARBA" id="ARBA00022692"/>
    </source>
</evidence>
<dbReference type="Proteomes" id="UP000033533">
    <property type="component" value="Unassembled WGS sequence"/>
</dbReference>
<dbReference type="HOGENOM" id="CLU_035032_1_0_9"/>
<comment type="similarity">
    <text evidence="2">Belongs to the GSP F family.</text>
</comment>
<name>A0A0F4LFP7_9LACO</name>
<feature type="domain" description="Type II secretion system protein GspF" evidence="8">
    <location>
        <begin position="21"/>
        <end position="138"/>
    </location>
</feature>
<evidence type="ECO:0000256" key="2">
    <source>
        <dbReference type="ARBA" id="ARBA00005745"/>
    </source>
</evidence>
<reference evidence="9 10" key="1">
    <citation type="submission" date="2014-12" db="EMBL/GenBank/DDBJ databases">
        <title>Comparative genomics of the lactic acid bacteria isolated from the honey bee gut.</title>
        <authorList>
            <person name="Ellegaard K.M."/>
            <person name="Tamarit D."/>
            <person name="Javelind E."/>
            <person name="Olofsson T."/>
            <person name="Andersson S.G."/>
            <person name="Vasquez A."/>
        </authorList>
    </citation>
    <scope>NUCLEOTIDE SEQUENCE [LARGE SCALE GENOMIC DNA]</scope>
    <source>
        <strain evidence="9 10">Biut2</strain>
    </source>
</reference>
<feature type="domain" description="Type II secretion system protein GspF" evidence="8">
    <location>
        <begin position="209"/>
        <end position="326"/>
    </location>
</feature>
<evidence type="ECO:0000256" key="5">
    <source>
        <dbReference type="ARBA" id="ARBA00022989"/>
    </source>
</evidence>
<proteinExistence type="inferred from homology"/>
<keyword evidence="3" id="KW-1003">Cell membrane</keyword>
<dbReference type="RefSeq" id="WP_045927862.1">
    <property type="nucleotide sequence ID" value="NZ_JBHSZS010000009.1"/>
</dbReference>
<dbReference type="InterPro" id="IPR018076">
    <property type="entry name" value="T2SS_GspF_dom"/>
</dbReference>
<evidence type="ECO:0000259" key="8">
    <source>
        <dbReference type="Pfam" id="PF00482"/>
    </source>
</evidence>
<accession>A0A0F4LFP7</accession>
<evidence type="ECO:0000313" key="9">
    <source>
        <dbReference type="EMBL" id="KJY56396.1"/>
    </source>
</evidence>